<keyword evidence="3" id="KW-1185">Reference proteome</keyword>
<protein>
    <submittedName>
        <fullName evidence="2">Uncharacterized protein</fullName>
    </submittedName>
</protein>
<evidence type="ECO:0000256" key="1">
    <source>
        <dbReference type="SAM" id="Phobius"/>
    </source>
</evidence>
<dbReference type="RefSeq" id="WP_189083148.1">
    <property type="nucleotide sequence ID" value="NZ_BMMX01000087.1"/>
</dbReference>
<dbReference type="AlphaFoldDB" id="A0A8J3C995"/>
<feature type="transmembrane region" description="Helical" evidence="1">
    <location>
        <begin position="94"/>
        <end position="121"/>
    </location>
</feature>
<feature type="transmembrane region" description="Helical" evidence="1">
    <location>
        <begin position="59"/>
        <end position="79"/>
    </location>
</feature>
<keyword evidence="1" id="KW-1133">Transmembrane helix</keyword>
<keyword evidence="1" id="KW-0472">Membrane</keyword>
<keyword evidence="1" id="KW-0812">Transmembrane</keyword>
<organism evidence="2 3">
    <name type="scientific">Mangrovihabitans endophyticus</name>
    <dbReference type="NCBI Taxonomy" id="1751298"/>
    <lineage>
        <taxon>Bacteria</taxon>
        <taxon>Bacillati</taxon>
        <taxon>Actinomycetota</taxon>
        <taxon>Actinomycetes</taxon>
        <taxon>Micromonosporales</taxon>
        <taxon>Micromonosporaceae</taxon>
        <taxon>Mangrovihabitans</taxon>
    </lineage>
</organism>
<reference evidence="2" key="1">
    <citation type="journal article" date="2014" name="Int. J. Syst. Evol. Microbiol.">
        <title>Complete genome sequence of Corynebacterium casei LMG S-19264T (=DSM 44701T), isolated from a smear-ripened cheese.</title>
        <authorList>
            <consortium name="US DOE Joint Genome Institute (JGI-PGF)"/>
            <person name="Walter F."/>
            <person name="Albersmeier A."/>
            <person name="Kalinowski J."/>
            <person name="Ruckert C."/>
        </authorList>
    </citation>
    <scope>NUCLEOTIDE SEQUENCE</scope>
    <source>
        <strain evidence="2">CGMCC 4.7299</strain>
    </source>
</reference>
<name>A0A8J3C995_9ACTN</name>
<reference evidence="2" key="2">
    <citation type="submission" date="2020-09" db="EMBL/GenBank/DDBJ databases">
        <authorList>
            <person name="Sun Q."/>
            <person name="Zhou Y."/>
        </authorList>
    </citation>
    <scope>NUCLEOTIDE SEQUENCE</scope>
    <source>
        <strain evidence="2">CGMCC 4.7299</strain>
    </source>
</reference>
<dbReference type="Proteomes" id="UP000656042">
    <property type="component" value="Unassembled WGS sequence"/>
</dbReference>
<dbReference type="EMBL" id="BMMX01000087">
    <property type="protein sequence ID" value="GGL21040.1"/>
    <property type="molecule type" value="Genomic_DNA"/>
</dbReference>
<accession>A0A8J3C995</accession>
<comment type="caution">
    <text evidence="2">The sequence shown here is derived from an EMBL/GenBank/DDBJ whole genome shotgun (WGS) entry which is preliminary data.</text>
</comment>
<sequence>MLGADELRRPMMAGSCAVVDPEVPVRARRRLARLDTSARPAQYEPWNTPVADARRWARAGVACLGWWCLNCALVVGVVLGDGSLGWKHARLGELIWLLAGQGAVLVLGAAGCWLVGAVRAVRRRAPLLRRRYRGRYVPGEVLAELARDAPRVGSLLADALRLRDRTAGSRAYQEQWLASCVDDRELDAAVWHLTQTGLATAAMMDAVCEAADHPELREQAVAGERDIAAAIRGLRADLARMARLADAAAAIDAALAAAEENERRRSQSGRAAEDLARRSAALAATHASRALNAEAATAVADYVDHEAGSWHQR</sequence>
<gene>
    <name evidence="2" type="ORF">GCM10012284_64650</name>
</gene>
<evidence type="ECO:0000313" key="2">
    <source>
        <dbReference type="EMBL" id="GGL21040.1"/>
    </source>
</evidence>
<proteinExistence type="predicted"/>
<evidence type="ECO:0000313" key="3">
    <source>
        <dbReference type="Proteomes" id="UP000656042"/>
    </source>
</evidence>